<name>A0ABU5VTC1_9BACT</name>
<feature type="chain" id="PRO_5045293171" evidence="1">
    <location>
        <begin position="24"/>
        <end position="217"/>
    </location>
</feature>
<dbReference type="Proteomes" id="UP001302274">
    <property type="component" value="Unassembled WGS sequence"/>
</dbReference>
<organism evidence="2 3">
    <name type="scientific">Bacteriovorax antarcticus</name>
    <dbReference type="NCBI Taxonomy" id="3088717"/>
    <lineage>
        <taxon>Bacteria</taxon>
        <taxon>Pseudomonadati</taxon>
        <taxon>Bdellovibrionota</taxon>
        <taxon>Bacteriovoracia</taxon>
        <taxon>Bacteriovoracales</taxon>
        <taxon>Bacteriovoracaceae</taxon>
        <taxon>Bacteriovorax</taxon>
    </lineage>
</organism>
<gene>
    <name evidence="2" type="ORF">SHI21_08840</name>
</gene>
<keyword evidence="3" id="KW-1185">Reference proteome</keyword>
<reference evidence="2 3" key="1">
    <citation type="submission" date="2023-11" db="EMBL/GenBank/DDBJ databases">
        <title>A Novel Polar Bacteriovorax (B. antarcticus) Isolated from the Biocrust in Antarctica.</title>
        <authorList>
            <person name="Mun W."/>
            <person name="Choi S.Y."/>
            <person name="Mitchell R.J."/>
        </authorList>
    </citation>
    <scope>NUCLEOTIDE SEQUENCE [LARGE SCALE GENOMIC DNA]</scope>
    <source>
        <strain evidence="2 3">PP10</strain>
    </source>
</reference>
<dbReference type="EMBL" id="JAYGJQ010000001">
    <property type="protein sequence ID" value="MEA9356306.1"/>
    <property type="molecule type" value="Genomic_DNA"/>
</dbReference>
<evidence type="ECO:0000313" key="2">
    <source>
        <dbReference type="EMBL" id="MEA9356306.1"/>
    </source>
</evidence>
<sequence>MFKKSAFTLLLIMSIGHSSETLAAPNLLLQCLAKEEEALHKKEIQNALFRLNQEFVNELASTNDINLKKNYVDEICKSKTYSPSVGLLRMLLMKEHEIYDLSLSGVDVSMRPFKMGYINEFQKQVPRMFIQYLSGLQSELATPDCLENAIPELKGFNEKIKYLEEELSTHQLITQKNKIDIIFKKLQNFHEIKRQCAIEKKKSIDALKKKQNAQSGL</sequence>
<keyword evidence="1" id="KW-0732">Signal</keyword>
<feature type="signal peptide" evidence="1">
    <location>
        <begin position="1"/>
        <end position="23"/>
    </location>
</feature>
<comment type="caution">
    <text evidence="2">The sequence shown here is derived from an EMBL/GenBank/DDBJ whole genome shotgun (WGS) entry which is preliminary data.</text>
</comment>
<evidence type="ECO:0000256" key="1">
    <source>
        <dbReference type="SAM" id="SignalP"/>
    </source>
</evidence>
<dbReference type="RefSeq" id="WP_323575997.1">
    <property type="nucleotide sequence ID" value="NZ_JAYGJQ010000001.1"/>
</dbReference>
<accession>A0ABU5VTC1</accession>
<proteinExistence type="predicted"/>
<protein>
    <submittedName>
        <fullName evidence="2">Uncharacterized protein</fullName>
    </submittedName>
</protein>
<evidence type="ECO:0000313" key="3">
    <source>
        <dbReference type="Proteomes" id="UP001302274"/>
    </source>
</evidence>